<gene>
    <name evidence="2" type="ORF">QJS04_geneDACA004996</name>
</gene>
<name>A0AAV9AXM5_ACOGR</name>
<evidence type="ECO:0000313" key="2">
    <source>
        <dbReference type="EMBL" id="KAK1268880.1"/>
    </source>
</evidence>
<dbReference type="Proteomes" id="UP001179952">
    <property type="component" value="Unassembled WGS sequence"/>
</dbReference>
<protein>
    <submittedName>
        <fullName evidence="2">Uncharacterized protein</fullName>
    </submittedName>
</protein>
<proteinExistence type="predicted"/>
<organism evidence="2 3">
    <name type="scientific">Acorus gramineus</name>
    <name type="common">Dwarf sweet flag</name>
    <dbReference type="NCBI Taxonomy" id="55184"/>
    <lineage>
        <taxon>Eukaryota</taxon>
        <taxon>Viridiplantae</taxon>
        <taxon>Streptophyta</taxon>
        <taxon>Embryophyta</taxon>
        <taxon>Tracheophyta</taxon>
        <taxon>Spermatophyta</taxon>
        <taxon>Magnoliopsida</taxon>
        <taxon>Liliopsida</taxon>
        <taxon>Acoraceae</taxon>
        <taxon>Acorus</taxon>
    </lineage>
</organism>
<reference evidence="2" key="2">
    <citation type="submission" date="2023-06" db="EMBL/GenBank/DDBJ databases">
        <authorList>
            <person name="Ma L."/>
            <person name="Liu K.-W."/>
            <person name="Li Z."/>
            <person name="Hsiao Y.-Y."/>
            <person name="Qi Y."/>
            <person name="Fu T."/>
            <person name="Tang G."/>
            <person name="Zhang D."/>
            <person name="Sun W.-H."/>
            <person name="Liu D.-K."/>
            <person name="Li Y."/>
            <person name="Chen G.-Z."/>
            <person name="Liu X.-D."/>
            <person name="Liao X.-Y."/>
            <person name="Jiang Y.-T."/>
            <person name="Yu X."/>
            <person name="Hao Y."/>
            <person name="Huang J."/>
            <person name="Zhao X.-W."/>
            <person name="Ke S."/>
            <person name="Chen Y.-Y."/>
            <person name="Wu W.-L."/>
            <person name="Hsu J.-L."/>
            <person name="Lin Y.-F."/>
            <person name="Huang M.-D."/>
            <person name="Li C.-Y."/>
            <person name="Huang L."/>
            <person name="Wang Z.-W."/>
            <person name="Zhao X."/>
            <person name="Zhong W.-Y."/>
            <person name="Peng D.-H."/>
            <person name="Ahmad S."/>
            <person name="Lan S."/>
            <person name="Zhang J.-S."/>
            <person name="Tsai W.-C."/>
            <person name="Van De Peer Y."/>
            <person name="Liu Z.-J."/>
        </authorList>
    </citation>
    <scope>NUCLEOTIDE SEQUENCE</scope>
    <source>
        <strain evidence="2">SCP</strain>
        <tissue evidence="2">Leaves</tissue>
    </source>
</reference>
<dbReference type="EMBL" id="JAUJYN010000006">
    <property type="protein sequence ID" value="KAK1268880.1"/>
    <property type="molecule type" value="Genomic_DNA"/>
</dbReference>
<keyword evidence="3" id="KW-1185">Reference proteome</keyword>
<dbReference type="AlphaFoldDB" id="A0AAV9AXM5"/>
<feature type="compositionally biased region" description="Basic and acidic residues" evidence="1">
    <location>
        <begin position="20"/>
        <end position="62"/>
    </location>
</feature>
<comment type="caution">
    <text evidence="2">The sequence shown here is derived from an EMBL/GenBank/DDBJ whole genome shotgun (WGS) entry which is preliminary data.</text>
</comment>
<evidence type="ECO:0000313" key="3">
    <source>
        <dbReference type="Proteomes" id="UP001179952"/>
    </source>
</evidence>
<feature type="region of interest" description="Disordered" evidence="1">
    <location>
        <begin position="1"/>
        <end position="62"/>
    </location>
</feature>
<accession>A0AAV9AXM5</accession>
<sequence length="77" mass="8273">MSARAPNVCAESPPCSSESSEDKNGKCDVDEVKSEVEEVKSESSEDENGKSDVDEVKSDVEEVKCDDEEVCIVSSTP</sequence>
<evidence type="ECO:0000256" key="1">
    <source>
        <dbReference type="SAM" id="MobiDB-lite"/>
    </source>
</evidence>
<reference evidence="2" key="1">
    <citation type="journal article" date="2023" name="Nat. Commun.">
        <title>Diploid and tetraploid genomes of Acorus and the evolution of monocots.</title>
        <authorList>
            <person name="Ma L."/>
            <person name="Liu K.W."/>
            <person name="Li Z."/>
            <person name="Hsiao Y.Y."/>
            <person name="Qi Y."/>
            <person name="Fu T."/>
            <person name="Tang G.D."/>
            <person name="Zhang D."/>
            <person name="Sun W.H."/>
            <person name="Liu D.K."/>
            <person name="Li Y."/>
            <person name="Chen G.Z."/>
            <person name="Liu X.D."/>
            <person name="Liao X.Y."/>
            <person name="Jiang Y.T."/>
            <person name="Yu X."/>
            <person name="Hao Y."/>
            <person name="Huang J."/>
            <person name="Zhao X.W."/>
            <person name="Ke S."/>
            <person name="Chen Y.Y."/>
            <person name="Wu W.L."/>
            <person name="Hsu J.L."/>
            <person name="Lin Y.F."/>
            <person name="Huang M.D."/>
            <person name="Li C.Y."/>
            <person name="Huang L."/>
            <person name="Wang Z.W."/>
            <person name="Zhao X."/>
            <person name="Zhong W.Y."/>
            <person name="Peng D.H."/>
            <person name="Ahmad S."/>
            <person name="Lan S."/>
            <person name="Zhang J.S."/>
            <person name="Tsai W.C."/>
            <person name="Van de Peer Y."/>
            <person name="Liu Z.J."/>
        </authorList>
    </citation>
    <scope>NUCLEOTIDE SEQUENCE</scope>
    <source>
        <strain evidence="2">SCP</strain>
    </source>
</reference>